<keyword evidence="6" id="KW-0238">DNA-binding</keyword>
<keyword evidence="5" id="KW-0067">ATP-binding</keyword>
<dbReference type="GO" id="GO:0006281">
    <property type="term" value="P:DNA repair"/>
    <property type="evidence" value="ECO:0007669"/>
    <property type="project" value="UniProtKB-KW"/>
</dbReference>
<proteinExistence type="predicted"/>
<dbReference type="InterPro" id="IPR011335">
    <property type="entry name" value="Restrct_endonuc-II-like"/>
</dbReference>
<evidence type="ECO:0000313" key="9">
    <source>
        <dbReference type="EMBL" id="QNR70354.1"/>
    </source>
</evidence>
<accession>A0A7H0YGZ6</accession>
<sequence>MEVTKLSLSNSSMDRFAQCPLSYFHQYLDPERPTQEGVNGFYAHYGTLQHFFAEMYPRTNFYQHFEWKDNKVGEEQNIDNVTNLQGNNLMAKGTKLDVPTMIDMYDNWFPLIQFPKEQTRDEYYAQGLAFIRKLPEYDWSKVVGLEKYFRIQLLDNVAPVSGLIDKVERDENGLIVTDYKTSKPYSPSQIAGKIQLPIYGMACYFLFGEIPHTYRYDFVRFGKQVEVTIPTERLTQVKNIIHFRYMQILNYANQDKFPPQYQDFYCKNFCGFSRLCPTFQQYNPTF</sequence>
<keyword evidence="9" id="KW-0614">Plasmid</keyword>
<name>A0A7H0YGZ6_9BACL</name>
<feature type="domain" description="PD-(D/E)XK endonuclease-like" evidence="8">
    <location>
        <begin position="7"/>
        <end position="277"/>
    </location>
</feature>
<evidence type="ECO:0000256" key="4">
    <source>
        <dbReference type="ARBA" id="ARBA00022806"/>
    </source>
</evidence>
<keyword evidence="1" id="KW-0547">Nucleotide-binding</keyword>
<organism evidence="9 10">
    <name type="scientific">Paenibacillus peoriae</name>
    <dbReference type="NCBI Taxonomy" id="59893"/>
    <lineage>
        <taxon>Bacteria</taxon>
        <taxon>Bacillati</taxon>
        <taxon>Bacillota</taxon>
        <taxon>Bacilli</taxon>
        <taxon>Bacillales</taxon>
        <taxon>Paenibacillaceae</taxon>
        <taxon>Paenibacillus</taxon>
    </lineage>
</organism>
<keyword evidence="3" id="KW-0378">Hydrolase</keyword>
<dbReference type="GO" id="GO:0016787">
    <property type="term" value="F:hydrolase activity"/>
    <property type="evidence" value="ECO:0007669"/>
    <property type="project" value="UniProtKB-KW"/>
</dbReference>
<dbReference type="GO" id="GO:0005524">
    <property type="term" value="F:ATP binding"/>
    <property type="evidence" value="ECO:0007669"/>
    <property type="project" value="UniProtKB-KW"/>
</dbReference>
<dbReference type="InterPro" id="IPR011604">
    <property type="entry name" value="PDDEXK-like_dom_sf"/>
</dbReference>
<dbReference type="RefSeq" id="WP_190299661.1">
    <property type="nucleotide sequence ID" value="NZ_CP061173.1"/>
</dbReference>
<dbReference type="Proteomes" id="UP000516384">
    <property type="component" value="Plasmid pPlas1"/>
</dbReference>
<evidence type="ECO:0000313" key="10">
    <source>
        <dbReference type="Proteomes" id="UP000516384"/>
    </source>
</evidence>
<dbReference type="Pfam" id="PF12705">
    <property type="entry name" value="PDDEXK_1"/>
    <property type="match status" value="1"/>
</dbReference>
<keyword evidence="7" id="KW-0234">DNA repair</keyword>
<gene>
    <name evidence="9" type="ORF">IAQ67_28785</name>
</gene>
<geneLocation type="plasmid" evidence="9 10">
    <name>pPlas1</name>
</geneLocation>
<dbReference type="GO" id="GO:0003677">
    <property type="term" value="F:DNA binding"/>
    <property type="evidence" value="ECO:0007669"/>
    <property type="project" value="UniProtKB-KW"/>
</dbReference>
<reference evidence="9 10" key="1">
    <citation type="submission" date="2020-09" db="EMBL/GenBank/DDBJ databases">
        <title>Characterization of Paenibacillus peoriae strain ZF390 with broad-spectrum antimicrobial activity as a potential biocontrol agent.</title>
        <authorList>
            <person name="Li L."/>
            <person name="Zhao Y."/>
            <person name="Li B."/>
            <person name="Xie X."/>
        </authorList>
    </citation>
    <scope>NUCLEOTIDE SEQUENCE [LARGE SCALE GENOMIC DNA]</scope>
    <source>
        <strain evidence="9 10">ZF390</strain>
        <plasmid evidence="9 10">pPlas1</plasmid>
    </source>
</reference>
<dbReference type="GO" id="GO:0004386">
    <property type="term" value="F:helicase activity"/>
    <property type="evidence" value="ECO:0007669"/>
    <property type="project" value="UniProtKB-KW"/>
</dbReference>
<evidence type="ECO:0000256" key="3">
    <source>
        <dbReference type="ARBA" id="ARBA00022801"/>
    </source>
</evidence>
<evidence type="ECO:0000259" key="8">
    <source>
        <dbReference type="Pfam" id="PF12705"/>
    </source>
</evidence>
<evidence type="ECO:0000256" key="2">
    <source>
        <dbReference type="ARBA" id="ARBA00022763"/>
    </source>
</evidence>
<dbReference type="InterPro" id="IPR038726">
    <property type="entry name" value="PDDEXK_AddAB-type"/>
</dbReference>
<dbReference type="SUPFAM" id="SSF52980">
    <property type="entry name" value="Restriction endonuclease-like"/>
    <property type="match status" value="1"/>
</dbReference>
<dbReference type="AlphaFoldDB" id="A0A7H0YGZ6"/>
<evidence type="ECO:0000256" key="5">
    <source>
        <dbReference type="ARBA" id="ARBA00022840"/>
    </source>
</evidence>
<evidence type="ECO:0000256" key="7">
    <source>
        <dbReference type="ARBA" id="ARBA00023204"/>
    </source>
</evidence>
<dbReference type="Gene3D" id="3.90.320.10">
    <property type="match status" value="1"/>
</dbReference>
<dbReference type="EMBL" id="CP061173">
    <property type="protein sequence ID" value="QNR70354.1"/>
    <property type="molecule type" value="Genomic_DNA"/>
</dbReference>
<keyword evidence="2" id="KW-0227">DNA damage</keyword>
<evidence type="ECO:0000256" key="6">
    <source>
        <dbReference type="ARBA" id="ARBA00023125"/>
    </source>
</evidence>
<keyword evidence="4" id="KW-0347">Helicase</keyword>
<protein>
    <submittedName>
        <fullName evidence="9">PD-(D/E)XK nuclease family protein</fullName>
    </submittedName>
</protein>
<evidence type="ECO:0000256" key="1">
    <source>
        <dbReference type="ARBA" id="ARBA00022741"/>
    </source>
</evidence>